<dbReference type="PANTHER" id="PTHR45740:SF2">
    <property type="entry name" value="POLY [ADP-RIBOSE] POLYMERASE"/>
    <property type="match status" value="1"/>
</dbReference>
<name>A0AAN8XAS0_HALRR</name>
<evidence type="ECO:0000256" key="2">
    <source>
        <dbReference type="ARBA" id="ARBA00023242"/>
    </source>
</evidence>
<evidence type="ECO:0000256" key="4">
    <source>
        <dbReference type="RuleBase" id="RU362114"/>
    </source>
</evidence>
<dbReference type="Gene3D" id="3.30.720.50">
    <property type="match status" value="1"/>
</dbReference>
<keyword evidence="4" id="KW-0328">Glycosyltransferase</keyword>
<evidence type="ECO:0000256" key="1">
    <source>
        <dbReference type="ARBA" id="ARBA00004123"/>
    </source>
</evidence>
<dbReference type="SUPFAM" id="SSF117839">
    <property type="entry name" value="WWE domain"/>
    <property type="match status" value="1"/>
</dbReference>
<dbReference type="EC" id="2.4.2.-" evidence="4"/>
<dbReference type="EMBL" id="JAXCGZ010009484">
    <property type="protein sequence ID" value="KAK7077038.1"/>
    <property type="molecule type" value="Genomic_DNA"/>
</dbReference>
<dbReference type="GO" id="GO:0005634">
    <property type="term" value="C:nucleus"/>
    <property type="evidence" value="ECO:0007669"/>
    <property type="project" value="UniProtKB-SubCell"/>
</dbReference>
<dbReference type="Proteomes" id="UP001381693">
    <property type="component" value="Unassembled WGS sequence"/>
</dbReference>
<dbReference type="Gene3D" id="3.90.228.10">
    <property type="match status" value="1"/>
</dbReference>
<proteinExistence type="inferred from homology"/>
<dbReference type="SUPFAM" id="SSF56399">
    <property type="entry name" value="ADP-ribosylation"/>
    <property type="match status" value="1"/>
</dbReference>
<evidence type="ECO:0000259" key="6">
    <source>
        <dbReference type="PROSITE" id="PS51059"/>
    </source>
</evidence>
<dbReference type="GO" id="GO:1990404">
    <property type="term" value="F:NAD+-protein mono-ADP-ribosyltransferase activity"/>
    <property type="evidence" value="ECO:0007669"/>
    <property type="project" value="TreeGrafter"/>
</dbReference>
<evidence type="ECO:0000259" key="5">
    <source>
        <dbReference type="PROSITE" id="PS50918"/>
    </source>
</evidence>
<dbReference type="InterPro" id="IPR004170">
    <property type="entry name" value="WWE_dom"/>
</dbReference>
<feature type="domain" description="PARP catalytic" evidence="6">
    <location>
        <begin position="293"/>
        <end position="483"/>
    </location>
</feature>
<gene>
    <name evidence="7" type="ORF">SK128_016802</name>
</gene>
<feature type="domain" description="WWE" evidence="5">
    <location>
        <begin position="145"/>
        <end position="234"/>
    </location>
</feature>
<sequence>MFKTSAMSNVACSPATNQPAVWDHHHFGNVQTTEICYFSVTSRCVNEEKGCPRLHAKHHYHWQISENFENWVNLPRLQVEALETAFCFPAETRIILPPFLKTGTAPVNVVERVMSHKMWIADFEQMSLESPESACVFHLRRLCTEKNHETITKSSNFQWFFCDANSNWVEYGKHDTCGNFVCNPSINSSQIEQHFLSMPHLPLTYQMSQNTYVIDFKCMQQTNNRTGFQRKIRRRPEYDCSLLHFHTLGTDDTMNLGDLTSVIKFLSMQKTNASENAILPQSVNGDSFFSREFPSIWEPMHLKERVCRVKLSPSSREFKAVVNYLKQYFSPKLEQVERIQHPFLWQALKNKIIDMMRIYDDLNKVNIQWLFHGTTFNAVDSIIKDNFDWRLHGTRVGQIYGRGTYFTSDACMAYNYCTSDFAGCKYLFLARVAVGTITAGNPHMVRPPLNPNTGQMFDSTGTDTVIVKYDKQEYYPEYLITFS</sequence>
<reference evidence="7 8" key="1">
    <citation type="submission" date="2023-11" db="EMBL/GenBank/DDBJ databases">
        <title>Halocaridina rubra genome assembly.</title>
        <authorList>
            <person name="Smith C."/>
        </authorList>
    </citation>
    <scope>NUCLEOTIDE SEQUENCE [LARGE SCALE GENOMIC DNA]</scope>
    <source>
        <strain evidence="7">EP-1</strain>
        <tissue evidence="7">Whole</tissue>
    </source>
</reference>
<dbReference type="Pfam" id="PF02825">
    <property type="entry name" value="WWE"/>
    <property type="match status" value="1"/>
</dbReference>
<keyword evidence="4" id="KW-0808">Transferase</keyword>
<keyword evidence="8" id="KW-1185">Reference proteome</keyword>
<evidence type="ECO:0000313" key="8">
    <source>
        <dbReference type="Proteomes" id="UP001381693"/>
    </source>
</evidence>
<protein>
    <recommendedName>
        <fullName evidence="4">Poly [ADP-ribose] polymerase</fullName>
        <shortName evidence="4">PARP</shortName>
        <ecNumber evidence="4">2.4.2.-</ecNumber>
    </recommendedName>
</protein>
<comment type="subcellular location">
    <subcellularLocation>
        <location evidence="1">Nucleus</location>
    </subcellularLocation>
</comment>
<dbReference type="PROSITE" id="PS50918">
    <property type="entry name" value="WWE"/>
    <property type="match status" value="1"/>
</dbReference>
<comment type="similarity">
    <text evidence="3">Belongs to the ARTD/PARP family.</text>
</comment>
<dbReference type="InterPro" id="IPR051712">
    <property type="entry name" value="ARTD-AVP"/>
</dbReference>
<evidence type="ECO:0000313" key="7">
    <source>
        <dbReference type="EMBL" id="KAK7077038.1"/>
    </source>
</evidence>
<dbReference type="AlphaFoldDB" id="A0AAN8XAS0"/>
<dbReference type="Pfam" id="PF00644">
    <property type="entry name" value="PARP"/>
    <property type="match status" value="1"/>
</dbReference>
<dbReference type="PROSITE" id="PS51059">
    <property type="entry name" value="PARP_CATALYTIC"/>
    <property type="match status" value="1"/>
</dbReference>
<organism evidence="7 8">
    <name type="scientific">Halocaridina rubra</name>
    <name type="common">Hawaiian red shrimp</name>
    <dbReference type="NCBI Taxonomy" id="373956"/>
    <lineage>
        <taxon>Eukaryota</taxon>
        <taxon>Metazoa</taxon>
        <taxon>Ecdysozoa</taxon>
        <taxon>Arthropoda</taxon>
        <taxon>Crustacea</taxon>
        <taxon>Multicrustacea</taxon>
        <taxon>Malacostraca</taxon>
        <taxon>Eumalacostraca</taxon>
        <taxon>Eucarida</taxon>
        <taxon>Decapoda</taxon>
        <taxon>Pleocyemata</taxon>
        <taxon>Caridea</taxon>
        <taxon>Atyoidea</taxon>
        <taxon>Atyidae</taxon>
        <taxon>Halocaridina</taxon>
    </lineage>
</organism>
<accession>A0AAN8XAS0</accession>
<dbReference type="InterPro" id="IPR037197">
    <property type="entry name" value="WWE_dom_sf"/>
</dbReference>
<comment type="caution">
    <text evidence="7">The sequence shown here is derived from an EMBL/GenBank/DDBJ whole genome shotgun (WGS) entry which is preliminary data.</text>
</comment>
<keyword evidence="4" id="KW-0520">NAD</keyword>
<dbReference type="InterPro" id="IPR012317">
    <property type="entry name" value="Poly(ADP-ribose)pol_cat_dom"/>
</dbReference>
<evidence type="ECO:0000256" key="3">
    <source>
        <dbReference type="ARBA" id="ARBA00024347"/>
    </source>
</evidence>
<keyword evidence="2" id="KW-0539">Nucleus</keyword>
<dbReference type="GO" id="GO:0003950">
    <property type="term" value="F:NAD+ poly-ADP-ribosyltransferase activity"/>
    <property type="evidence" value="ECO:0007669"/>
    <property type="project" value="UniProtKB-UniRule"/>
</dbReference>
<dbReference type="PANTHER" id="PTHR45740">
    <property type="entry name" value="POLY [ADP-RIBOSE] POLYMERASE"/>
    <property type="match status" value="1"/>
</dbReference>